<protein>
    <submittedName>
        <fullName evidence="2">HD-GYP domain, c-di-GMP phosphodiesterase class II (Or its inactivated variant)</fullName>
    </submittedName>
</protein>
<sequence>MRKVLLDSIKGHELLARDIISDSGIIIMTAGSPVKIEYAKKLKELGYSYICVEDELSKGINEEENIEEKIKEECQEVVRDIIDRYTYQGYGELEEIKNIAETIICDIINAPNVLYSISGIRKKSESTYAHSLNVSAMSVLIALRMKLTREKVRQIAIGSLLHDMGYNLVKIDYQNFNYLKSSKEEQKELMKHVVYGYSSVIKESWLPAASKDIILCHHERNDGTGFPFHKKGDKIKIGSKIVAVCDTFDSLTYGFMMPKLKVHDTLDYILSQANIKFDFEVVNCFLELVAAYPNGTIVVTNEGEKGIVLRQNSKCPTRPVLRMLTDASGNRYDTWVERDLKAELSVVIVDALDAEDYC</sequence>
<dbReference type="CDD" id="cd00077">
    <property type="entry name" value="HDc"/>
    <property type="match status" value="1"/>
</dbReference>
<dbReference type="EMBL" id="FRFD01000020">
    <property type="protein sequence ID" value="SHO54256.1"/>
    <property type="molecule type" value="Genomic_DNA"/>
</dbReference>
<dbReference type="OrthoDB" id="9804747at2"/>
<accession>A0A1M7YP55</accession>
<dbReference type="PROSITE" id="PS51832">
    <property type="entry name" value="HD_GYP"/>
    <property type="match status" value="1"/>
</dbReference>
<keyword evidence="3" id="KW-1185">Reference proteome</keyword>
<dbReference type="RefSeq" id="WP_073591309.1">
    <property type="nucleotide sequence ID" value="NZ_FRFD01000020.1"/>
</dbReference>
<gene>
    <name evidence="2" type="ORF">SAMN02745217_04715</name>
</gene>
<dbReference type="InterPro" id="IPR037522">
    <property type="entry name" value="HD_GYP_dom"/>
</dbReference>
<proteinExistence type="predicted"/>
<evidence type="ECO:0000313" key="2">
    <source>
        <dbReference type="EMBL" id="SHO54256.1"/>
    </source>
</evidence>
<organism evidence="2 3">
    <name type="scientific">Anaerocolumna xylanovorans DSM 12503</name>
    <dbReference type="NCBI Taxonomy" id="1121345"/>
    <lineage>
        <taxon>Bacteria</taxon>
        <taxon>Bacillati</taxon>
        <taxon>Bacillota</taxon>
        <taxon>Clostridia</taxon>
        <taxon>Lachnospirales</taxon>
        <taxon>Lachnospiraceae</taxon>
        <taxon>Anaerocolumna</taxon>
    </lineage>
</organism>
<dbReference type="Gene3D" id="1.10.3210.10">
    <property type="entry name" value="Hypothetical protein af1432"/>
    <property type="match status" value="1"/>
</dbReference>
<dbReference type="SUPFAM" id="SSF109604">
    <property type="entry name" value="HD-domain/PDEase-like"/>
    <property type="match status" value="1"/>
</dbReference>
<reference evidence="2 3" key="1">
    <citation type="submission" date="2016-12" db="EMBL/GenBank/DDBJ databases">
        <authorList>
            <person name="Song W.-J."/>
            <person name="Kurnit D.M."/>
        </authorList>
    </citation>
    <scope>NUCLEOTIDE SEQUENCE [LARGE SCALE GENOMIC DNA]</scope>
    <source>
        <strain evidence="2 3">DSM 12503</strain>
    </source>
</reference>
<feature type="domain" description="HD-GYP" evidence="1">
    <location>
        <begin position="105"/>
        <end position="301"/>
    </location>
</feature>
<dbReference type="STRING" id="1121345.SAMN02745217_04715"/>
<dbReference type="Pfam" id="PF13487">
    <property type="entry name" value="HD_5"/>
    <property type="match status" value="1"/>
</dbReference>
<dbReference type="PANTHER" id="PTHR43155:SF2">
    <property type="entry name" value="CYCLIC DI-GMP PHOSPHODIESTERASE PA4108"/>
    <property type="match status" value="1"/>
</dbReference>
<dbReference type="PANTHER" id="PTHR43155">
    <property type="entry name" value="CYCLIC DI-GMP PHOSPHODIESTERASE PA4108-RELATED"/>
    <property type="match status" value="1"/>
</dbReference>
<dbReference type="InterPro" id="IPR003607">
    <property type="entry name" value="HD/PDEase_dom"/>
</dbReference>
<dbReference type="Proteomes" id="UP000184612">
    <property type="component" value="Unassembled WGS sequence"/>
</dbReference>
<dbReference type="AlphaFoldDB" id="A0A1M7YP55"/>
<evidence type="ECO:0000313" key="3">
    <source>
        <dbReference type="Proteomes" id="UP000184612"/>
    </source>
</evidence>
<evidence type="ECO:0000259" key="1">
    <source>
        <dbReference type="PROSITE" id="PS51832"/>
    </source>
</evidence>
<name>A0A1M7YP55_9FIRM</name>